<evidence type="ECO:0000256" key="7">
    <source>
        <dbReference type="ARBA" id="ARBA00022741"/>
    </source>
</evidence>
<feature type="compositionally biased region" description="Low complexity" evidence="17">
    <location>
        <begin position="300"/>
        <end position="319"/>
    </location>
</feature>
<comment type="similarity">
    <text evidence="16">Belongs to the protein kinase superfamily.</text>
</comment>
<dbReference type="PANTHER" id="PTHR22984:SF25">
    <property type="entry name" value="PROTEIN KINASE DOMAIN-CONTAINING PROTEIN"/>
    <property type="match status" value="1"/>
</dbReference>
<dbReference type="CDD" id="cd14005">
    <property type="entry name" value="STKc_PIM"/>
    <property type="match status" value="1"/>
</dbReference>
<comment type="caution">
    <text evidence="19">The sequence shown here is derived from an EMBL/GenBank/DDBJ whole genome shotgun (WGS) entry which is preliminary data.</text>
</comment>
<dbReference type="InterPro" id="IPR008271">
    <property type="entry name" value="Ser/Thr_kinase_AS"/>
</dbReference>
<dbReference type="InterPro" id="IPR011009">
    <property type="entry name" value="Kinase-like_dom_sf"/>
</dbReference>
<dbReference type="PROSITE" id="PS00107">
    <property type="entry name" value="PROTEIN_KINASE_ATP"/>
    <property type="match status" value="1"/>
</dbReference>
<dbReference type="Gene3D" id="3.30.200.20">
    <property type="entry name" value="Phosphorylase Kinase, domain 1"/>
    <property type="match status" value="1"/>
</dbReference>
<keyword evidence="4 16" id="KW-0723">Serine/threonine-protein kinase</keyword>
<keyword evidence="7 15" id="KW-0547">Nucleotide-binding</keyword>
<keyword evidence="6" id="KW-0808">Transferase</keyword>
<dbReference type="InterPro" id="IPR051138">
    <property type="entry name" value="PIM_Ser/Thr_kinase"/>
</dbReference>
<dbReference type="SUPFAM" id="SSF56112">
    <property type="entry name" value="Protein kinase-like (PK-like)"/>
    <property type="match status" value="1"/>
</dbReference>
<evidence type="ECO:0000259" key="18">
    <source>
        <dbReference type="PROSITE" id="PS50011"/>
    </source>
</evidence>
<evidence type="ECO:0000256" key="11">
    <source>
        <dbReference type="ARBA" id="ARBA00047899"/>
    </source>
</evidence>
<gene>
    <name evidence="19" type="ORF">DGYR_LOCUS9635</name>
</gene>
<organism evidence="19 20">
    <name type="scientific">Dimorphilus gyrociliatus</name>
    <dbReference type="NCBI Taxonomy" id="2664684"/>
    <lineage>
        <taxon>Eukaryota</taxon>
        <taxon>Metazoa</taxon>
        <taxon>Spiralia</taxon>
        <taxon>Lophotrochozoa</taxon>
        <taxon>Annelida</taxon>
        <taxon>Polychaeta</taxon>
        <taxon>Polychaeta incertae sedis</taxon>
        <taxon>Dinophilidae</taxon>
        <taxon>Dimorphilus</taxon>
    </lineage>
</organism>
<evidence type="ECO:0000256" key="13">
    <source>
        <dbReference type="PIRSR" id="PIRSR037993-1"/>
    </source>
</evidence>
<evidence type="ECO:0000256" key="3">
    <source>
        <dbReference type="ARBA" id="ARBA00016885"/>
    </source>
</evidence>
<comment type="catalytic activity">
    <reaction evidence="12">
        <text>L-seryl-[protein] + ATP = O-phospho-L-seryl-[protein] + ADP + H(+)</text>
        <dbReference type="Rhea" id="RHEA:17989"/>
        <dbReference type="Rhea" id="RHEA-COMP:9863"/>
        <dbReference type="Rhea" id="RHEA-COMP:11604"/>
        <dbReference type="ChEBI" id="CHEBI:15378"/>
        <dbReference type="ChEBI" id="CHEBI:29999"/>
        <dbReference type="ChEBI" id="CHEBI:30616"/>
        <dbReference type="ChEBI" id="CHEBI:83421"/>
        <dbReference type="ChEBI" id="CHEBI:456216"/>
        <dbReference type="EC" id="2.7.11.1"/>
    </reaction>
</comment>
<dbReference type="PANTHER" id="PTHR22984">
    <property type="entry name" value="SERINE/THREONINE-PROTEIN KINASE PIM"/>
    <property type="match status" value="1"/>
</dbReference>
<evidence type="ECO:0000256" key="4">
    <source>
        <dbReference type="ARBA" id="ARBA00022527"/>
    </source>
</evidence>
<sequence length="319" mass="36219">MSVKNSVTKLIPKKLRDAFVCTSPEKEKVRSDRARDKEMFERTYAVHQVVGNGGFGTVYAGTKRRCGTPVAVKQIAKSKVTEWGTVDGRTVPMEIVLLKAVENIERVVKMLDWFEKSDSFIVVMERPDPVKDLFDYISENVTALDEDKARDFFRQIVKIISQVHNAGVCHRDIKDENILVDSKGDLHLIDFGSGAFLKDTVYTDFEGTRVYSPPEWIAHHRYTAEAATVWSLGILLFDMVCYDIPFHEDREILKAEPQFKPGLSEDVKDLIRQCLSLKPSKRPRLAELLEHRWMKEEGNSDSSLASSTDSNNSDTRSSA</sequence>
<accession>A0A7I8W4K9</accession>
<evidence type="ECO:0000256" key="8">
    <source>
        <dbReference type="ARBA" id="ARBA00022777"/>
    </source>
</evidence>
<dbReference type="GO" id="GO:0005524">
    <property type="term" value="F:ATP binding"/>
    <property type="evidence" value="ECO:0007669"/>
    <property type="project" value="UniProtKB-UniRule"/>
</dbReference>
<dbReference type="Proteomes" id="UP000549394">
    <property type="component" value="Unassembled WGS sequence"/>
</dbReference>
<keyword evidence="10" id="KW-1035">Host cytoplasm</keyword>
<dbReference type="Gene3D" id="1.10.510.10">
    <property type="entry name" value="Transferase(Phosphotransferase) domain 1"/>
    <property type="match status" value="1"/>
</dbReference>
<feature type="active site" description="Proton acceptor" evidence="13">
    <location>
        <position position="172"/>
    </location>
</feature>
<reference evidence="19 20" key="1">
    <citation type="submission" date="2020-08" db="EMBL/GenBank/DDBJ databases">
        <authorList>
            <person name="Hejnol A."/>
        </authorList>
    </citation>
    <scope>NUCLEOTIDE SEQUENCE [LARGE SCALE GENOMIC DNA]</scope>
</reference>
<feature type="binding site" evidence="14">
    <location>
        <position position="132"/>
    </location>
    <ligand>
        <name>ATP</name>
        <dbReference type="ChEBI" id="CHEBI:30616"/>
    </ligand>
</feature>
<dbReference type="PROSITE" id="PS00108">
    <property type="entry name" value="PROTEIN_KINASE_ST"/>
    <property type="match status" value="1"/>
</dbReference>
<dbReference type="GO" id="GO:0005737">
    <property type="term" value="C:cytoplasm"/>
    <property type="evidence" value="ECO:0007669"/>
    <property type="project" value="TreeGrafter"/>
</dbReference>
<dbReference type="FunFam" id="1.10.510.10:FF:000571">
    <property type="entry name" value="Maternal embryonic leucine zipper kinase"/>
    <property type="match status" value="1"/>
</dbReference>
<evidence type="ECO:0000313" key="19">
    <source>
        <dbReference type="EMBL" id="CAD5121723.1"/>
    </source>
</evidence>
<dbReference type="InterPro" id="IPR017348">
    <property type="entry name" value="PIM1/2/3"/>
</dbReference>
<feature type="binding site" evidence="14 15">
    <location>
        <position position="73"/>
    </location>
    <ligand>
        <name>ATP</name>
        <dbReference type="ChEBI" id="CHEBI:30616"/>
    </ligand>
</feature>
<dbReference type="PROSITE" id="PS50011">
    <property type="entry name" value="PROTEIN_KINASE_DOM"/>
    <property type="match status" value="1"/>
</dbReference>
<comment type="subcellular location">
    <subcellularLocation>
        <location evidence="1">Host cytoplasm</location>
    </subcellularLocation>
</comment>
<dbReference type="GO" id="GO:0043066">
    <property type="term" value="P:negative regulation of apoptotic process"/>
    <property type="evidence" value="ECO:0007669"/>
    <property type="project" value="InterPro"/>
</dbReference>
<dbReference type="GO" id="GO:0007346">
    <property type="term" value="P:regulation of mitotic cell cycle"/>
    <property type="evidence" value="ECO:0007669"/>
    <property type="project" value="TreeGrafter"/>
</dbReference>
<dbReference type="Pfam" id="PF00069">
    <property type="entry name" value="Pkinase"/>
    <property type="match status" value="1"/>
</dbReference>
<dbReference type="GO" id="GO:0030430">
    <property type="term" value="C:host cell cytoplasm"/>
    <property type="evidence" value="ECO:0007669"/>
    <property type="project" value="UniProtKB-SubCell"/>
</dbReference>
<keyword evidence="9 14" id="KW-0067">ATP-binding</keyword>
<evidence type="ECO:0000256" key="2">
    <source>
        <dbReference type="ARBA" id="ARBA00012513"/>
    </source>
</evidence>
<feature type="domain" description="Protein kinase" evidence="18">
    <location>
        <begin position="44"/>
        <end position="294"/>
    </location>
</feature>
<dbReference type="InterPro" id="IPR000719">
    <property type="entry name" value="Prot_kinase_dom"/>
</dbReference>
<evidence type="ECO:0000256" key="12">
    <source>
        <dbReference type="ARBA" id="ARBA00048679"/>
    </source>
</evidence>
<proteinExistence type="inferred from homology"/>
<evidence type="ECO:0000256" key="9">
    <source>
        <dbReference type="ARBA" id="ARBA00022840"/>
    </source>
</evidence>
<evidence type="ECO:0000256" key="10">
    <source>
        <dbReference type="ARBA" id="ARBA00023200"/>
    </source>
</evidence>
<keyword evidence="5" id="KW-0597">Phosphoprotein</keyword>
<dbReference type="InterPro" id="IPR017441">
    <property type="entry name" value="Protein_kinase_ATP_BS"/>
</dbReference>
<dbReference type="AlphaFoldDB" id="A0A7I8W4K9"/>
<evidence type="ECO:0000256" key="15">
    <source>
        <dbReference type="PROSITE-ProRule" id="PRU10141"/>
    </source>
</evidence>
<name>A0A7I8W4K9_9ANNE</name>
<dbReference type="EC" id="2.7.11.1" evidence="2"/>
<evidence type="ECO:0000256" key="5">
    <source>
        <dbReference type="ARBA" id="ARBA00022553"/>
    </source>
</evidence>
<evidence type="ECO:0000256" key="16">
    <source>
        <dbReference type="RuleBase" id="RU000304"/>
    </source>
</evidence>
<keyword evidence="8" id="KW-0418">Kinase</keyword>
<feature type="region of interest" description="Disordered" evidence="17">
    <location>
        <begin position="296"/>
        <end position="319"/>
    </location>
</feature>
<dbReference type="PIRSF" id="PIRSF037993">
    <property type="entry name" value="STPK_Pim-1"/>
    <property type="match status" value="1"/>
</dbReference>
<dbReference type="EMBL" id="CAJFCJ010000015">
    <property type="protein sequence ID" value="CAD5121723.1"/>
    <property type="molecule type" value="Genomic_DNA"/>
</dbReference>
<keyword evidence="20" id="KW-1185">Reference proteome</keyword>
<feature type="binding site" evidence="14">
    <location>
        <position position="125"/>
    </location>
    <ligand>
        <name>ATP</name>
        <dbReference type="ChEBI" id="CHEBI:30616"/>
    </ligand>
</feature>
<evidence type="ECO:0000256" key="6">
    <source>
        <dbReference type="ARBA" id="ARBA00022679"/>
    </source>
</evidence>
<dbReference type="OrthoDB" id="193931at2759"/>
<evidence type="ECO:0000256" key="17">
    <source>
        <dbReference type="SAM" id="MobiDB-lite"/>
    </source>
</evidence>
<evidence type="ECO:0000256" key="14">
    <source>
        <dbReference type="PIRSR" id="PIRSR037993-2"/>
    </source>
</evidence>
<dbReference type="SMART" id="SM00220">
    <property type="entry name" value="S_TKc"/>
    <property type="match status" value="1"/>
</dbReference>
<dbReference type="GO" id="GO:0004674">
    <property type="term" value="F:protein serine/threonine kinase activity"/>
    <property type="evidence" value="ECO:0007669"/>
    <property type="project" value="UniProtKB-KW"/>
</dbReference>
<evidence type="ECO:0000256" key="1">
    <source>
        <dbReference type="ARBA" id="ARBA00004192"/>
    </source>
</evidence>
<evidence type="ECO:0000313" key="20">
    <source>
        <dbReference type="Proteomes" id="UP000549394"/>
    </source>
</evidence>
<comment type="catalytic activity">
    <reaction evidence="11">
        <text>L-threonyl-[protein] + ATP = O-phospho-L-threonyl-[protein] + ADP + H(+)</text>
        <dbReference type="Rhea" id="RHEA:46608"/>
        <dbReference type="Rhea" id="RHEA-COMP:11060"/>
        <dbReference type="Rhea" id="RHEA-COMP:11605"/>
        <dbReference type="ChEBI" id="CHEBI:15378"/>
        <dbReference type="ChEBI" id="CHEBI:30013"/>
        <dbReference type="ChEBI" id="CHEBI:30616"/>
        <dbReference type="ChEBI" id="CHEBI:61977"/>
        <dbReference type="ChEBI" id="CHEBI:456216"/>
        <dbReference type="EC" id="2.7.11.1"/>
    </reaction>
</comment>
<protein>
    <recommendedName>
        <fullName evidence="3">Serine/threonine-protein kinase 1</fullName>
        <ecNumber evidence="2">2.7.11.1</ecNumber>
    </recommendedName>
</protein>